<keyword evidence="3" id="KW-1185">Reference proteome</keyword>
<feature type="compositionally biased region" description="Basic and acidic residues" evidence="1">
    <location>
        <begin position="332"/>
        <end position="351"/>
    </location>
</feature>
<feature type="compositionally biased region" description="Basic residues" evidence="1">
    <location>
        <begin position="301"/>
        <end position="312"/>
    </location>
</feature>
<organism evidence="2 3">
    <name type="scientific">Asbolus verrucosus</name>
    <name type="common">Desert ironclad beetle</name>
    <dbReference type="NCBI Taxonomy" id="1661398"/>
    <lineage>
        <taxon>Eukaryota</taxon>
        <taxon>Metazoa</taxon>
        <taxon>Ecdysozoa</taxon>
        <taxon>Arthropoda</taxon>
        <taxon>Hexapoda</taxon>
        <taxon>Insecta</taxon>
        <taxon>Pterygota</taxon>
        <taxon>Neoptera</taxon>
        <taxon>Endopterygota</taxon>
        <taxon>Coleoptera</taxon>
        <taxon>Polyphaga</taxon>
        <taxon>Cucujiformia</taxon>
        <taxon>Tenebrionidae</taxon>
        <taxon>Pimeliinae</taxon>
        <taxon>Asbolus</taxon>
    </lineage>
</organism>
<protein>
    <recommendedName>
        <fullName evidence="4">TOG domain-containing protein</fullName>
    </recommendedName>
</protein>
<dbReference type="InterPro" id="IPR011989">
    <property type="entry name" value="ARM-like"/>
</dbReference>
<gene>
    <name evidence="2" type="ORF">BDFB_008725</name>
</gene>
<dbReference type="SUPFAM" id="SSF48371">
    <property type="entry name" value="ARM repeat"/>
    <property type="match status" value="1"/>
</dbReference>
<name>A0A482VN35_ASBVE</name>
<accession>A0A482VN35</accession>
<evidence type="ECO:0008006" key="4">
    <source>
        <dbReference type="Google" id="ProtNLM"/>
    </source>
</evidence>
<dbReference type="Gene3D" id="1.25.10.10">
    <property type="entry name" value="Leucine-rich Repeat Variant"/>
    <property type="match status" value="2"/>
</dbReference>
<reference evidence="2 3" key="1">
    <citation type="submission" date="2017-03" db="EMBL/GenBank/DDBJ databases">
        <title>Genome of the blue death feigning beetle - Asbolus verrucosus.</title>
        <authorList>
            <person name="Rider S.D."/>
        </authorList>
    </citation>
    <scope>NUCLEOTIDE SEQUENCE [LARGE SCALE GENOMIC DNA]</scope>
    <source>
        <strain evidence="2">Butters</strain>
        <tissue evidence="2">Head and leg muscle</tissue>
    </source>
</reference>
<dbReference type="AlphaFoldDB" id="A0A482VN35"/>
<dbReference type="EMBL" id="QDEB01082787">
    <property type="protein sequence ID" value="RZC34124.1"/>
    <property type="molecule type" value="Genomic_DNA"/>
</dbReference>
<comment type="caution">
    <text evidence="2">The sequence shown here is derived from an EMBL/GenBank/DDBJ whole genome shotgun (WGS) entry which is preliminary data.</text>
</comment>
<evidence type="ECO:0000313" key="2">
    <source>
        <dbReference type="EMBL" id="RZC34124.1"/>
    </source>
</evidence>
<dbReference type="InterPro" id="IPR016024">
    <property type="entry name" value="ARM-type_fold"/>
</dbReference>
<dbReference type="OrthoDB" id="63891at2759"/>
<feature type="region of interest" description="Disordered" evidence="1">
    <location>
        <begin position="287"/>
        <end position="364"/>
    </location>
</feature>
<dbReference type="Proteomes" id="UP000292052">
    <property type="component" value="Unassembled WGS sequence"/>
</dbReference>
<feature type="region of interest" description="Disordered" evidence="1">
    <location>
        <begin position="233"/>
        <end position="260"/>
    </location>
</feature>
<proteinExistence type="predicted"/>
<evidence type="ECO:0000256" key="1">
    <source>
        <dbReference type="SAM" id="MobiDB-lite"/>
    </source>
</evidence>
<sequence length="635" mass="72054">MIDYKSTSGSDSLIERVPSANLDGPISLTWLWEIIVRTKRLPDDLDPKVLFIVLRDRLRNPEREVRQHALRVLADLISVIEQNILDKHMELLLPDLIINLSHVAPAVRKGTIDVLRIYLKHTSHPNEVLRKLMTAVPEDSHLMQGLLMAVPYFSNYQISEDTLIFLLRQLFLGTAQDFLRETAICSLVRTRSKLGIDRFNNLIGSEKLKEHETQMTDSESELITRSPRKVHFGGEVVKMRTPESDSNQQSSDDNDIQTSVIIDRPTSIKITVSDNVAAIKTRHRSMIPVRITTGGSNPSTPRKKIKPRRLHKSAPELGRVHASKIPLPHNGKVPEKLKDSRKNKEQSEKVSKVRRHSRGEDQFSPVPVHDEIEVFHNLTRSPERTTEQVIDDNKIVTSTSELPEKNNTYVSFRVYKEDGKEESAQGSNSSPMDIIVHDLIHKEDTWTKSRALDDLIILLRKNTFDSDSVPTSQLLQALFLCEKQSRLQNRAQEALKLVITRISTQTLHELFHQLCNDVIKIRPPSGVCLSLLVMQRSSPRQFFDNLNVEPNTREAMLQAMIAAARTFPSSEIDLVKGIHLAFDAMKDNKRAVRQAALETLASLAQVAGNTMILEAINMSRNFDDSDNLLTVVRTR</sequence>
<evidence type="ECO:0000313" key="3">
    <source>
        <dbReference type="Proteomes" id="UP000292052"/>
    </source>
</evidence>